<evidence type="ECO:0000313" key="2">
    <source>
        <dbReference type="Proteomes" id="UP000827976"/>
    </source>
</evidence>
<evidence type="ECO:0000313" key="1">
    <source>
        <dbReference type="EMBL" id="KAH7669067.1"/>
    </source>
</evidence>
<gene>
    <name evidence="1" type="ORF">IHE45_11G052700</name>
</gene>
<dbReference type="EMBL" id="CM037021">
    <property type="protein sequence ID" value="KAH7669067.1"/>
    <property type="molecule type" value="Genomic_DNA"/>
</dbReference>
<name>A0ACB7V6M6_DIOAL</name>
<reference evidence="2" key="1">
    <citation type="journal article" date="2022" name="Nat. Commun.">
        <title>Chromosome evolution and the genetic basis of agronomically important traits in greater yam.</title>
        <authorList>
            <person name="Bredeson J.V."/>
            <person name="Lyons J.B."/>
            <person name="Oniyinde I.O."/>
            <person name="Okereke N.R."/>
            <person name="Kolade O."/>
            <person name="Nnabue I."/>
            <person name="Nwadili C.O."/>
            <person name="Hribova E."/>
            <person name="Parker M."/>
            <person name="Nwogha J."/>
            <person name="Shu S."/>
            <person name="Carlson J."/>
            <person name="Kariba R."/>
            <person name="Muthemba S."/>
            <person name="Knop K."/>
            <person name="Barton G.J."/>
            <person name="Sherwood A.V."/>
            <person name="Lopez-Montes A."/>
            <person name="Asiedu R."/>
            <person name="Jamnadass R."/>
            <person name="Muchugi A."/>
            <person name="Goodstein D."/>
            <person name="Egesi C.N."/>
            <person name="Featherston J."/>
            <person name="Asfaw A."/>
            <person name="Simpson G.G."/>
            <person name="Dolezel J."/>
            <person name="Hendre P.S."/>
            <person name="Van Deynze A."/>
            <person name="Kumar P.L."/>
            <person name="Obidiegwu J.E."/>
            <person name="Bhattacharjee R."/>
            <person name="Rokhsar D.S."/>
        </authorList>
    </citation>
    <scope>NUCLEOTIDE SEQUENCE [LARGE SCALE GENOMIC DNA]</scope>
    <source>
        <strain evidence="2">cv. TDa95/00328</strain>
    </source>
</reference>
<organism evidence="1 2">
    <name type="scientific">Dioscorea alata</name>
    <name type="common">Purple yam</name>
    <dbReference type="NCBI Taxonomy" id="55571"/>
    <lineage>
        <taxon>Eukaryota</taxon>
        <taxon>Viridiplantae</taxon>
        <taxon>Streptophyta</taxon>
        <taxon>Embryophyta</taxon>
        <taxon>Tracheophyta</taxon>
        <taxon>Spermatophyta</taxon>
        <taxon>Magnoliopsida</taxon>
        <taxon>Liliopsida</taxon>
        <taxon>Dioscoreales</taxon>
        <taxon>Dioscoreaceae</taxon>
        <taxon>Dioscorea</taxon>
    </lineage>
</organism>
<accession>A0ACB7V6M6</accession>
<dbReference type="Proteomes" id="UP000827976">
    <property type="component" value="Chromosome 11"/>
</dbReference>
<proteinExistence type="predicted"/>
<comment type="caution">
    <text evidence="1">The sequence shown here is derived from an EMBL/GenBank/DDBJ whole genome shotgun (WGS) entry which is preliminary data.</text>
</comment>
<protein>
    <submittedName>
        <fullName evidence="1">TLDc domain-containing protein</fullName>
    </submittedName>
</protein>
<keyword evidence="2" id="KW-1185">Reference proteome</keyword>
<sequence length="542" mass="59095">MGASSSTQTSSSSSSSNAHQEEESLAASTTPLPLLRAAFSNLSVPSSLQRAFSLPAYQTLPPHASFSVPGFFPGILSQIGPSIVDLFFSPSTNDDGIDWLGFLRGYNRCCARASASSSLATLLRLYSMACSKAGIPPKLSFDSDDPNEGKIDGSLGASDLLALLWICWIMGRSLKVSNGGEIGKGVVVLPDVSHLVISALVACGEIEDDEGIWDFDVAGSEKCVTAQKFCMWVLSTAPNLVHCFSQYVQERVRACASEEGDANSSLPITDNTTLRDNLDTYLLTCGRAWAISLTLRNIGGEELLGQCFHGIGSELPDNLLYRSSIHGKGLTRFWSNVEGYHGPLLFLLAASSANTNEGSGSAKKWIIGVLTGQGFENRDTFFGSSGNLYAISPIFHVLSPLGKDKNFIYCRLHPSVRVYEPHPKPVCLAFGGTMGNERIHIDEDFAKITIRHHAVDKTYQHAPLIPNQGFLAVEASVLDVEVWGLGGKAVKDQQDKYKKRETLFSEQRRKVDLKTFASWEDSPEKMMMDMMSDPNTVRREDR</sequence>